<comment type="caution">
    <text evidence="1">The sequence shown here is derived from an EMBL/GenBank/DDBJ whole genome shotgun (WGS) entry which is preliminary data.</text>
</comment>
<sequence length="158" mass="17423">MAKYTAEIAWQRTPNEKFVDQKYSRAHTWSFDGGVTVAASSSPTIVPLPYSNADNVDPEEAFVASLSSCHMLFFLHFAAKAGLIVDSYTDTAQGIMANNQQGKLAMTQIALKPSVTWQNQITIELSTLESLHHQAHEACFLANSVHSQIIIEPQQLKS</sequence>
<name>A0A166UB76_9GAMM</name>
<reference evidence="1 2" key="1">
    <citation type="submission" date="2013-07" db="EMBL/GenBank/DDBJ databases">
        <title>Comparative Genomic and Metabolomic Analysis of Twelve Strains of Pseudoalteromonas luteoviolacea.</title>
        <authorList>
            <person name="Vynne N.G."/>
            <person name="Mansson M."/>
            <person name="Gram L."/>
        </authorList>
    </citation>
    <scope>NUCLEOTIDE SEQUENCE [LARGE SCALE GENOMIC DNA]</scope>
    <source>
        <strain evidence="1 2">DSM 6061</strain>
    </source>
</reference>
<protein>
    <recommendedName>
        <fullName evidence="3">Peroxiredoxin</fullName>
    </recommendedName>
</protein>
<dbReference type="InterPro" id="IPR052707">
    <property type="entry name" value="OsmC_Ohr_Peroxiredoxin"/>
</dbReference>
<dbReference type="Gene3D" id="3.30.300.20">
    <property type="match status" value="1"/>
</dbReference>
<dbReference type="Proteomes" id="UP000076643">
    <property type="component" value="Unassembled WGS sequence"/>
</dbReference>
<gene>
    <name evidence="1" type="ORF">N475_05520</name>
</gene>
<dbReference type="InterPro" id="IPR003718">
    <property type="entry name" value="OsmC/Ohr_fam"/>
</dbReference>
<organism evidence="1 2">
    <name type="scientific">Pseudoalteromonas luteoviolacea DSM 6061</name>
    <dbReference type="NCBI Taxonomy" id="1365250"/>
    <lineage>
        <taxon>Bacteria</taxon>
        <taxon>Pseudomonadati</taxon>
        <taxon>Pseudomonadota</taxon>
        <taxon>Gammaproteobacteria</taxon>
        <taxon>Alteromonadales</taxon>
        <taxon>Pseudoalteromonadaceae</taxon>
        <taxon>Pseudoalteromonas</taxon>
    </lineage>
</organism>
<keyword evidence="2" id="KW-1185">Reference proteome</keyword>
<dbReference type="AlphaFoldDB" id="A0A166UB76"/>
<proteinExistence type="predicted"/>
<evidence type="ECO:0000313" key="2">
    <source>
        <dbReference type="Proteomes" id="UP000076643"/>
    </source>
</evidence>
<dbReference type="PANTHER" id="PTHR42830:SF2">
    <property type="entry name" value="OSMC_OHR FAMILY PROTEIN"/>
    <property type="match status" value="1"/>
</dbReference>
<evidence type="ECO:0000313" key="1">
    <source>
        <dbReference type="EMBL" id="KZN29757.1"/>
    </source>
</evidence>
<dbReference type="SUPFAM" id="SSF82784">
    <property type="entry name" value="OsmC-like"/>
    <property type="match status" value="1"/>
</dbReference>
<evidence type="ECO:0008006" key="3">
    <source>
        <dbReference type="Google" id="ProtNLM"/>
    </source>
</evidence>
<dbReference type="Pfam" id="PF02566">
    <property type="entry name" value="OsmC"/>
    <property type="match status" value="1"/>
</dbReference>
<dbReference type="InterPro" id="IPR015946">
    <property type="entry name" value="KH_dom-like_a/b"/>
</dbReference>
<accession>A0A166UB76</accession>
<dbReference type="RefSeq" id="WP_063366125.1">
    <property type="nucleotide sequence ID" value="NZ_AQHB01000049.1"/>
</dbReference>
<dbReference type="EMBL" id="AUYB01000158">
    <property type="protein sequence ID" value="KZN29757.1"/>
    <property type="molecule type" value="Genomic_DNA"/>
</dbReference>
<dbReference type="InterPro" id="IPR036102">
    <property type="entry name" value="OsmC/Ohrsf"/>
</dbReference>
<dbReference type="PATRIC" id="fig|1365250.3.peg.5156"/>
<dbReference type="PANTHER" id="PTHR42830">
    <property type="entry name" value="OSMOTICALLY INDUCIBLE FAMILY PROTEIN"/>
    <property type="match status" value="1"/>
</dbReference>